<proteinExistence type="predicted"/>
<keyword evidence="4" id="KW-1185">Reference proteome</keyword>
<dbReference type="AlphaFoldDB" id="A0ABD3AUT6"/>
<feature type="compositionally biased region" description="Basic and acidic residues" evidence="1">
    <location>
        <begin position="1"/>
        <end position="12"/>
    </location>
</feature>
<evidence type="ECO:0000313" key="4">
    <source>
        <dbReference type="Proteomes" id="UP001630127"/>
    </source>
</evidence>
<feature type="domain" description="F-box" evidence="2">
    <location>
        <begin position="86"/>
        <end position="124"/>
    </location>
</feature>
<sequence>MLPGDSSKKQSSDDLAPEETTIANAKEISLRPSFTPGRSRFSPRLPPKSGPKEPNFSLNNLLHAYNTSSSASASASTAAISIADNEDLLIQILLFLPPKSLLRFQSVSRQWLAIISSPIFCRLYSTRHPTTTKGLFLFRRRLINFITFSDNLVNSTGNFVSNLGNLFNNGEITSLHSCNGLLAVVFELDDYIGHKEFIVYNPTTRKHRIIPRLNSWERIHRYVALNIVFDPLKSDYYKLVYVWRESYANAEEYELTEERYGFSVYASEVGIWRDSMDALEMDEDDPSMHIYFEKGVLWNGNLHWISDGKYNFWFDLDKECLNWTVPSLPFPLGRWDLRYFGGSGGCLFVIECKDFGGVVFDIFELSRDYSKWVLKYHVDLAPLRTLYPSMVDDDLEPCCGERCKVYIPCFLNDEKENKAKLVISVLRKIILYDTNDMTVKEIAEVDSGPGNAEADCWDVLYKWSDAHQHIETLAYV</sequence>
<dbReference type="PANTHER" id="PTHR31672">
    <property type="entry name" value="BNACNNG10540D PROTEIN"/>
    <property type="match status" value="1"/>
</dbReference>
<dbReference type="InterPro" id="IPR006527">
    <property type="entry name" value="F-box-assoc_dom_typ1"/>
</dbReference>
<dbReference type="InterPro" id="IPR050796">
    <property type="entry name" value="SCF_F-box_component"/>
</dbReference>
<name>A0ABD3AUT6_9GENT</name>
<reference evidence="3 4" key="1">
    <citation type="submission" date="2024-11" db="EMBL/GenBank/DDBJ databases">
        <title>A near-complete genome assembly of Cinchona calisaya.</title>
        <authorList>
            <person name="Lian D.C."/>
            <person name="Zhao X.W."/>
            <person name="Wei L."/>
        </authorList>
    </citation>
    <scope>NUCLEOTIDE SEQUENCE [LARGE SCALE GENOMIC DNA]</scope>
    <source>
        <tissue evidence="3">Nenye</tissue>
    </source>
</reference>
<dbReference type="InterPro" id="IPR001810">
    <property type="entry name" value="F-box_dom"/>
</dbReference>
<organism evidence="3 4">
    <name type="scientific">Cinchona calisaya</name>
    <dbReference type="NCBI Taxonomy" id="153742"/>
    <lineage>
        <taxon>Eukaryota</taxon>
        <taxon>Viridiplantae</taxon>
        <taxon>Streptophyta</taxon>
        <taxon>Embryophyta</taxon>
        <taxon>Tracheophyta</taxon>
        <taxon>Spermatophyta</taxon>
        <taxon>Magnoliopsida</taxon>
        <taxon>eudicotyledons</taxon>
        <taxon>Gunneridae</taxon>
        <taxon>Pentapetalae</taxon>
        <taxon>asterids</taxon>
        <taxon>lamiids</taxon>
        <taxon>Gentianales</taxon>
        <taxon>Rubiaceae</taxon>
        <taxon>Cinchonoideae</taxon>
        <taxon>Cinchoneae</taxon>
        <taxon>Cinchona</taxon>
    </lineage>
</organism>
<accession>A0ABD3AUT6</accession>
<protein>
    <recommendedName>
        <fullName evidence="2">F-box domain-containing protein</fullName>
    </recommendedName>
</protein>
<evidence type="ECO:0000313" key="3">
    <source>
        <dbReference type="EMBL" id="KAL3534961.1"/>
    </source>
</evidence>
<dbReference type="InterPro" id="IPR036047">
    <property type="entry name" value="F-box-like_dom_sf"/>
</dbReference>
<dbReference type="Gene3D" id="1.20.1280.50">
    <property type="match status" value="1"/>
</dbReference>
<evidence type="ECO:0000256" key="1">
    <source>
        <dbReference type="SAM" id="MobiDB-lite"/>
    </source>
</evidence>
<comment type="caution">
    <text evidence="3">The sequence shown here is derived from an EMBL/GenBank/DDBJ whole genome shotgun (WGS) entry which is preliminary data.</text>
</comment>
<dbReference type="Proteomes" id="UP001630127">
    <property type="component" value="Unassembled WGS sequence"/>
</dbReference>
<dbReference type="SMART" id="SM00256">
    <property type="entry name" value="FBOX"/>
    <property type="match status" value="1"/>
</dbReference>
<dbReference type="Pfam" id="PF07734">
    <property type="entry name" value="FBA_1"/>
    <property type="match status" value="1"/>
</dbReference>
<dbReference type="EMBL" id="JBJUIK010000002">
    <property type="protein sequence ID" value="KAL3534961.1"/>
    <property type="molecule type" value="Genomic_DNA"/>
</dbReference>
<dbReference type="SUPFAM" id="SSF81383">
    <property type="entry name" value="F-box domain"/>
    <property type="match status" value="1"/>
</dbReference>
<gene>
    <name evidence="3" type="ORF">ACH5RR_003422</name>
</gene>
<dbReference type="Pfam" id="PF00646">
    <property type="entry name" value="F-box"/>
    <property type="match status" value="1"/>
</dbReference>
<evidence type="ECO:0000259" key="2">
    <source>
        <dbReference type="SMART" id="SM00256"/>
    </source>
</evidence>
<feature type="region of interest" description="Disordered" evidence="1">
    <location>
        <begin position="1"/>
        <end position="53"/>
    </location>
</feature>